<evidence type="ECO:0000259" key="3">
    <source>
        <dbReference type="Pfam" id="PF01593"/>
    </source>
</evidence>
<dbReference type="InterPro" id="IPR002937">
    <property type="entry name" value="Amino_oxidase"/>
</dbReference>
<name>A0A2L1GQ57_9BACT</name>
<protein>
    <recommendedName>
        <fullName evidence="3">Amine oxidase domain-containing protein</fullName>
    </recommendedName>
</protein>
<proteinExistence type="inferred from homology"/>
<dbReference type="GO" id="GO:0016491">
    <property type="term" value="F:oxidoreductase activity"/>
    <property type="evidence" value="ECO:0007669"/>
    <property type="project" value="UniProtKB-KW"/>
</dbReference>
<comment type="similarity">
    <text evidence="1">Belongs to the carotenoid/retinoid oxidoreductase family.</text>
</comment>
<accession>A0A2L1GQ57</accession>
<dbReference type="InterPro" id="IPR036188">
    <property type="entry name" value="FAD/NAD-bd_sf"/>
</dbReference>
<keyword evidence="5" id="KW-1185">Reference proteome</keyword>
<dbReference type="OrthoDB" id="9774675at2"/>
<dbReference type="EMBL" id="CP021255">
    <property type="protein sequence ID" value="AVD71811.1"/>
    <property type="molecule type" value="Genomic_DNA"/>
</dbReference>
<evidence type="ECO:0000256" key="2">
    <source>
        <dbReference type="ARBA" id="ARBA00023002"/>
    </source>
</evidence>
<evidence type="ECO:0000313" key="4">
    <source>
        <dbReference type="EMBL" id="AVD71811.1"/>
    </source>
</evidence>
<feature type="domain" description="Amine oxidase" evidence="3">
    <location>
        <begin position="13"/>
        <end position="266"/>
    </location>
</feature>
<dbReference type="PANTHER" id="PTHR43734:SF7">
    <property type="entry name" value="4,4'-DIAPONEUROSPORENE OXYGENASE"/>
    <property type="match status" value="1"/>
</dbReference>
<dbReference type="AlphaFoldDB" id="A0A2L1GQ57"/>
<dbReference type="SUPFAM" id="SSF51905">
    <property type="entry name" value="FAD/NAD(P)-binding domain"/>
    <property type="match status" value="1"/>
</dbReference>
<dbReference type="Gene3D" id="3.50.50.60">
    <property type="entry name" value="FAD/NAD(P)-binding domain"/>
    <property type="match status" value="2"/>
</dbReference>
<reference evidence="4 5" key="1">
    <citation type="journal article" date="2018" name="MBio">
        <title>Insights into the evolution of host association through the isolation and characterization of a novel human periodontal pathobiont, Desulfobulbus oralis.</title>
        <authorList>
            <person name="Cross K.L."/>
            <person name="Chirania P."/>
            <person name="Xiong W."/>
            <person name="Beall C.J."/>
            <person name="Elkins J.G."/>
            <person name="Giannone R.J."/>
            <person name="Griffen A.L."/>
            <person name="Guss A.M."/>
            <person name="Hettich R.L."/>
            <person name="Joshi S.S."/>
            <person name="Mokrzan E.M."/>
            <person name="Martin R.K."/>
            <person name="Zhulin I.B."/>
            <person name="Leys E.J."/>
            <person name="Podar M."/>
        </authorList>
    </citation>
    <scope>NUCLEOTIDE SEQUENCE [LARGE SCALE GENOMIC DNA]</scope>
    <source>
        <strain evidence="4 5">ORNL</strain>
    </source>
</reference>
<dbReference type="PANTHER" id="PTHR43734">
    <property type="entry name" value="PHYTOENE DESATURASE"/>
    <property type="match status" value="1"/>
</dbReference>
<sequence>MADYQLVIIGAGLSGLAAGIRAARFGTKTLIVEQHHRAGGLNSWYTFHGHLLETGLHAMTNFAPPERKKAPLNLLFRQLQLSRREFPVQEQWESEIVFPGRSLRFSNNPELLQTEVARAFPASSAGFLRLWRAVAGYDPFADAPWQSAREFVRTFVPEPALADMLFLPLMLYGNAEEHDMALAQFVIMFRAVFAEGLFRPAGGIQRLLELLLGQYRRFGGEIRFRADVAELVRQDERICALRLTDGSEISADKVLSTAGIPESIRLTRQEKVSASRPAAPAEYSGRMSFTETIALIPRSARATLPLRQDRTLIFYNTSNSFCYQRPQALQDSSWGVICFPEHFAGAAGDRSGDCFAIRITNPASFPLWQDLRERSAQDYQNAKAACRAAAVSASEALTGTYSQAIRYQDSFTPLTIERFTRKAQGAVYGSPVKIADGTTPWPNLFIAGTDQGYLGIVGAMLSGVSIVNRHILR</sequence>
<gene>
    <name evidence="4" type="ORF">CAY53_10330</name>
</gene>
<dbReference type="Pfam" id="PF01593">
    <property type="entry name" value="Amino_oxidase"/>
    <property type="match status" value="1"/>
</dbReference>
<dbReference type="KEGG" id="deo:CAY53_10330"/>
<organism evidence="4 5">
    <name type="scientific">Desulfobulbus oralis</name>
    <dbReference type="NCBI Taxonomy" id="1986146"/>
    <lineage>
        <taxon>Bacteria</taxon>
        <taxon>Pseudomonadati</taxon>
        <taxon>Thermodesulfobacteriota</taxon>
        <taxon>Desulfobulbia</taxon>
        <taxon>Desulfobulbales</taxon>
        <taxon>Desulfobulbaceae</taxon>
        <taxon>Desulfobulbus</taxon>
    </lineage>
</organism>
<evidence type="ECO:0000256" key="1">
    <source>
        <dbReference type="ARBA" id="ARBA00006046"/>
    </source>
</evidence>
<dbReference type="Proteomes" id="UP000239867">
    <property type="component" value="Chromosome"/>
</dbReference>
<dbReference type="RefSeq" id="WP_104937042.1">
    <property type="nucleotide sequence ID" value="NZ_CP021255.1"/>
</dbReference>
<evidence type="ECO:0000313" key="5">
    <source>
        <dbReference type="Proteomes" id="UP000239867"/>
    </source>
</evidence>
<keyword evidence="2" id="KW-0560">Oxidoreductase</keyword>